<comment type="caution">
    <text evidence="1">The sequence shown here is derived from an EMBL/GenBank/DDBJ whole genome shotgun (WGS) entry which is preliminary data.</text>
</comment>
<dbReference type="PANTHER" id="PTHR43179">
    <property type="entry name" value="RHAMNOSYLTRANSFERASE WBBL"/>
    <property type="match status" value="1"/>
</dbReference>
<dbReference type="CDD" id="cd04186">
    <property type="entry name" value="GT_2_like_c"/>
    <property type="match status" value="1"/>
</dbReference>
<dbReference type="Proteomes" id="UP000190827">
    <property type="component" value="Unassembled WGS sequence"/>
</dbReference>
<dbReference type="EMBL" id="FUZO01000002">
    <property type="protein sequence ID" value="SKC70365.1"/>
    <property type="molecule type" value="Genomic_DNA"/>
</dbReference>
<name>A0ABY1LQR7_9MICO</name>
<dbReference type="InterPro" id="IPR029044">
    <property type="entry name" value="Nucleotide-diphossugar_trans"/>
</dbReference>
<evidence type="ECO:0008006" key="3">
    <source>
        <dbReference type="Google" id="ProtNLM"/>
    </source>
</evidence>
<protein>
    <recommendedName>
        <fullName evidence="3">Glycosyltransferase, GT2 family</fullName>
    </recommendedName>
</protein>
<dbReference type="RefSeq" id="WP_079706825.1">
    <property type="nucleotide sequence ID" value="NZ_FUZO01000002.1"/>
</dbReference>
<dbReference type="Gene3D" id="3.90.550.10">
    <property type="entry name" value="Spore Coat Polysaccharide Biosynthesis Protein SpsA, Chain A"/>
    <property type="match status" value="1"/>
</dbReference>
<accession>A0ABY1LQR7</accession>
<evidence type="ECO:0000313" key="1">
    <source>
        <dbReference type="EMBL" id="SKC70365.1"/>
    </source>
</evidence>
<dbReference type="SUPFAM" id="SSF53448">
    <property type="entry name" value="Nucleotide-diphospho-sugar transferases"/>
    <property type="match status" value="1"/>
</dbReference>
<organism evidence="1 2">
    <name type="scientific">Plantibacter cousiniae</name>
    <name type="common">nom. nud.</name>
    <dbReference type="NCBI Taxonomy" id="199709"/>
    <lineage>
        <taxon>Bacteria</taxon>
        <taxon>Bacillati</taxon>
        <taxon>Actinomycetota</taxon>
        <taxon>Actinomycetes</taxon>
        <taxon>Micrococcales</taxon>
        <taxon>Microbacteriaceae</taxon>
        <taxon>Plantibacter</taxon>
    </lineage>
</organism>
<keyword evidence="2" id="KW-1185">Reference proteome</keyword>
<proteinExistence type="predicted"/>
<sequence length="298" mass="31992">MDRPEAVSSPQPSIAAVVLNWRDAANTTACIASLAQDGGLNQIIIVDNEADGTLRQALDTSDAPAHVLLERSENGGFSAGVNVGLRYALEADADFVLVINNDARLHEGALSVMLAAFERDANVGIVGPAILNEDGSLQALGPAIGFPLRIDETAGSTSPDFVTWACVLVSRRLLETVGVLDETFFMYWEDVEFGYRARAAGFGVAIAPDATVAHAVSSSHSIAGDRVQLYSAYGLGRVAARQRHFLLASVIRATLRVGKRVAAGRFRFAGDLWLAYRDGLHQTEQPAFERVTKDAWPR</sequence>
<dbReference type="Pfam" id="PF13641">
    <property type="entry name" value="Glyco_tranf_2_3"/>
    <property type="match status" value="1"/>
</dbReference>
<evidence type="ECO:0000313" key="2">
    <source>
        <dbReference type="Proteomes" id="UP000190827"/>
    </source>
</evidence>
<reference evidence="1 2" key="1">
    <citation type="submission" date="2017-02" db="EMBL/GenBank/DDBJ databases">
        <authorList>
            <person name="Varghese N."/>
            <person name="Submissions S."/>
        </authorList>
    </citation>
    <scope>NUCLEOTIDE SEQUENCE [LARGE SCALE GENOMIC DNA]</scope>
    <source>
        <strain evidence="1 2">VKM Ac-1787</strain>
    </source>
</reference>
<dbReference type="PANTHER" id="PTHR43179:SF11">
    <property type="entry name" value="GLYCOSYL TRANSFERASE"/>
    <property type="match status" value="1"/>
</dbReference>
<gene>
    <name evidence="1" type="ORF">SAMN06295973_3141</name>
</gene>